<dbReference type="GO" id="GO:0046983">
    <property type="term" value="F:protein dimerization activity"/>
    <property type="evidence" value="ECO:0007669"/>
    <property type="project" value="InterPro"/>
</dbReference>
<evidence type="ECO:0000259" key="4">
    <source>
        <dbReference type="Pfam" id="PF00891"/>
    </source>
</evidence>
<name>A0A3G1KMZ7_FORW1</name>
<dbReference type="SUPFAM" id="SSF46785">
    <property type="entry name" value="Winged helix' DNA-binding domain"/>
    <property type="match status" value="1"/>
</dbReference>
<dbReference type="CDD" id="cd02440">
    <property type="entry name" value="AdoMet_MTases"/>
    <property type="match status" value="1"/>
</dbReference>
<dbReference type="Pfam" id="PF10050">
    <property type="entry name" value="DUF2284"/>
    <property type="match status" value="1"/>
</dbReference>
<dbReference type="EMBL" id="CP017634">
    <property type="protein sequence ID" value="ATW23833.1"/>
    <property type="molecule type" value="Genomic_DNA"/>
</dbReference>
<feature type="domain" description="O-methyltransferase dimerisation" evidence="5">
    <location>
        <begin position="22"/>
        <end position="96"/>
    </location>
</feature>
<evidence type="ECO:0000256" key="3">
    <source>
        <dbReference type="ARBA" id="ARBA00022691"/>
    </source>
</evidence>
<dbReference type="GO" id="GO:0032259">
    <property type="term" value="P:methylation"/>
    <property type="evidence" value="ECO:0007669"/>
    <property type="project" value="UniProtKB-KW"/>
</dbReference>
<dbReference type="Pfam" id="PF00891">
    <property type="entry name" value="Methyltransf_2"/>
    <property type="match status" value="1"/>
</dbReference>
<dbReference type="PROSITE" id="PS51683">
    <property type="entry name" value="SAM_OMT_II"/>
    <property type="match status" value="1"/>
</dbReference>
<dbReference type="PANTHER" id="PTHR43712:SF2">
    <property type="entry name" value="O-METHYLTRANSFERASE CICE"/>
    <property type="match status" value="1"/>
</dbReference>
<dbReference type="GO" id="GO:0008171">
    <property type="term" value="F:O-methyltransferase activity"/>
    <property type="evidence" value="ECO:0007669"/>
    <property type="project" value="InterPro"/>
</dbReference>
<dbReference type="InterPro" id="IPR019271">
    <property type="entry name" value="DUF2284_metal-binding"/>
</dbReference>
<dbReference type="InterPro" id="IPR012967">
    <property type="entry name" value="COMT_dimerisation"/>
</dbReference>
<dbReference type="SUPFAM" id="SSF53335">
    <property type="entry name" value="S-adenosyl-L-methionine-dependent methyltransferases"/>
    <property type="match status" value="1"/>
</dbReference>
<dbReference type="Pfam" id="PF08100">
    <property type="entry name" value="Dimerisation"/>
    <property type="match status" value="1"/>
</dbReference>
<dbReference type="Proteomes" id="UP000323521">
    <property type="component" value="Chromosome"/>
</dbReference>
<reference evidence="6 7" key="1">
    <citation type="submission" date="2016-10" db="EMBL/GenBank/DDBJ databases">
        <title>Complete Genome Sequence of Peptococcaceae strain DCMF.</title>
        <authorList>
            <person name="Edwards R.J."/>
            <person name="Holland S.I."/>
            <person name="Deshpande N.P."/>
            <person name="Wong Y.K."/>
            <person name="Ertan H."/>
            <person name="Manefield M."/>
            <person name="Russell T.L."/>
            <person name="Lee M.J."/>
        </authorList>
    </citation>
    <scope>NUCLEOTIDE SEQUENCE [LARGE SCALE GENOMIC DNA]</scope>
    <source>
        <strain evidence="6 7">DCMF</strain>
    </source>
</reference>
<sequence length="517" mass="58470">MKSLPDLNPDPQGINPQYLENLATAYWFSQVLFTAVERDLFSRLAPEGKKLEELADLLHLNREGLQRFLHALCVMGLICCAEGIYFNTKLARKYLVRGEEDYQGDGILWRKDLAENWQELGRCLEKGTGFVFPDQDEREEDLNRGFHRYCRAMDCMIKNKAREILPLFSQVTLAGEILDVGSGAGSLSAAFLKAFSQVKATLVDMPQVMDYARRLNGEQEYGARMTYIPANILDPWAAEKEHFELVILSNIVHAYAEAEITQLLDKATACLAPDGMILIHDFFFEYDPERSALADLNLFINTFHGRVYPARWLQEQLIQRGLTVTELLPLNSDTALVIGARNPQRLEDLCLDGREQLASKIARMGFRRVLPVSPEMIHVPGWVDLHCQFGCSSFGKPHCPPNSLAPEKTREMLKDYRHGFILEGAPPTRDFQHLVLEAEHEAFKAGYYKAFALWAGPCSLCTSCTEEGRCKNTKNARPSMEASGIDVFETMRRAGIALRTLAEGDDFVKYFAILLLE</sequence>
<dbReference type="InterPro" id="IPR036390">
    <property type="entry name" value="WH_DNA-bd_sf"/>
</dbReference>
<keyword evidence="7" id="KW-1185">Reference proteome</keyword>
<keyword evidence="1" id="KW-0489">Methyltransferase</keyword>
<dbReference type="RefSeq" id="WP_148132999.1">
    <property type="nucleotide sequence ID" value="NZ_CP017634.1"/>
</dbReference>
<evidence type="ECO:0000313" key="6">
    <source>
        <dbReference type="EMBL" id="ATW23833.1"/>
    </source>
</evidence>
<dbReference type="OrthoDB" id="5420534at2"/>
<dbReference type="KEGG" id="fwa:DCMF_02590"/>
<dbReference type="Gene3D" id="3.40.50.150">
    <property type="entry name" value="Vaccinia Virus protein VP39"/>
    <property type="match status" value="1"/>
</dbReference>
<dbReference type="InterPro" id="IPR036388">
    <property type="entry name" value="WH-like_DNA-bd_sf"/>
</dbReference>
<evidence type="ECO:0000256" key="2">
    <source>
        <dbReference type="ARBA" id="ARBA00022679"/>
    </source>
</evidence>
<dbReference type="InterPro" id="IPR029063">
    <property type="entry name" value="SAM-dependent_MTases_sf"/>
</dbReference>
<protein>
    <submittedName>
        <fullName evidence="6">Metal-binding protein</fullName>
    </submittedName>
</protein>
<keyword evidence="2" id="KW-0808">Transferase</keyword>
<dbReference type="InterPro" id="IPR016461">
    <property type="entry name" value="COMT-like"/>
</dbReference>
<feature type="domain" description="O-methyltransferase C-terminal" evidence="4">
    <location>
        <begin position="136"/>
        <end position="297"/>
    </location>
</feature>
<dbReference type="PANTHER" id="PTHR43712">
    <property type="entry name" value="PUTATIVE (AFU_ORTHOLOGUE AFUA_4G14580)-RELATED"/>
    <property type="match status" value="1"/>
</dbReference>
<dbReference type="InterPro" id="IPR001077">
    <property type="entry name" value="COMT_C"/>
</dbReference>
<proteinExistence type="predicted"/>
<evidence type="ECO:0000313" key="7">
    <source>
        <dbReference type="Proteomes" id="UP000323521"/>
    </source>
</evidence>
<keyword evidence="3" id="KW-0949">S-adenosyl-L-methionine</keyword>
<dbReference type="Gene3D" id="1.10.10.10">
    <property type="entry name" value="Winged helix-like DNA-binding domain superfamily/Winged helix DNA-binding domain"/>
    <property type="match status" value="1"/>
</dbReference>
<evidence type="ECO:0000259" key="5">
    <source>
        <dbReference type="Pfam" id="PF08100"/>
    </source>
</evidence>
<dbReference type="AlphaFoldDB" id="A0A3G1KMZ7"/>
<accession>A0A3G1KMZ7</accession>
<gene>
    <name evidence="6" type="ORF">DCMF_02590</name>
</gene>
<evidence type="ECO:0000256" key="1">
    <source>
        <dbReference type="ARBA" id="ARBA00022603"/>
    </source>
</evidence>
<organism evidence="6 7">
    <name type="scientific">Formimonas warabiya</name>
    <dbReference type="NCBI Taxonomy" id="1761012"/>
    <lineage>
        <taxon>Bacteria</taxon>
        <taxon>Bacillati</taxon>
        <taxon>Bacillota</taxon>
        <taxon>Clostridia</taxon>
        <taxon>Eubacteriales</taxon>
        <taxon>Peptococcaceae</taxon>
        <taxon>Candidatus Formimonas</taxon>
    </lineage>
</organism>